<keyword evidence="9" id="KW-0624">Polysaccharide degradation</keyword>
<keyword evidence="7" id="KW-0119">Carbohydrate metabolism</keyword>
<comment type="caution">
    <text evidence="13">The sequence shown here is derived from an EMBL/GenBank/DDBJ whole genome shotgun (WGS) entry which is preliminary data.</text>
</comment>
<dbReference type="PROSITE" id="PS00028">
    <property type="entry name" value="ZINC_FINGER_C2H2_1"/>
    <property type="match status" value="1"/>
</dbReference>
<dbReference type="InterPro" id="IPR050288">
    <property type="entry name" value="Cellulose_deg_GH3"/>
</dbReference>
<comment type="similarity">
    <text evidence="3">Belongs to the glycosyl hydrolase 3 family.</text>
</comment>
<evidence type="ECO:0000256" key="6">
    <source>
        <dbReference type="ARBA" id="ARBA00023001"/>
    </source>
</evidence>
<keyword evidence="8" id="KW-0326">Glycosidase</keyword>
<dbReference type="RefSeq" id="XP_037213748.1">
    <property type="nucleotide sequence ID" value="XM_037369752.1"/>
</dbReference>
<dbReference type="GO" id="GO:0008270">
    <property type="term" value="F:zinc ion binding"/>
    <property type="evidence" value="ECO:0007669"/>
    <property type="project" value="UniProtKB-KW"/>
</dbReference>
<keyword evidence="14" id="KW-1185">Reference proteome</keyword>
<evidence type="ECO:0000256" key="7">
    <source>
        <dbReference type="ARBA" id="ARBA00023277"/>
    </source>
</evidence>
<dbReference type="Pfam" id="PF18759">
    <property type="entry name" value="Plavaka"/>
    <property type="match status" value="1"/>
</dbReference>
<evidence type="ECO:0000256" key="9">
    <source>
        <dbReference type="ARBA" id="ARBA00023326"/>
    </source>
</evidence>
<dbReference type="Pfam" id="PF14310">
    <property type="entry name" value="Fn3-like"/>
    <property type="match status" value="1"/>
</dbReference>
<dbReference type="OrthoDB" id="3199698at2759"/>
<evidence type="ECO:0000256" key="1">
    <source>
        <dbReference type="ARBA" id="ARBA00000448"/>
    </source>
</evidence>
<dbReference type="Gene3D" id="3.40.50.1700">
    <property type="entry name" value="Glycoside hydrolase family 3 C-terminal domain"/>
    <property type="match status" value="2"/>
</dbReference>
<reference evidence="13" key="1">
    <citation type="submission" date="2020-05" db="EMBL/GenBank/DDBJ databases">
        <title>Mycena genomes resolve the evolution of fungal bioluminescence.</title>
        <authorList>
            <person name="Tsai I.J."/>
        </authorList>
    </citation>
    <scope>NUCLEOTIDE SEQUENCE</scope>
    <source>
        <strain evidence="13">171206Taipei</strain>
    </source>
</reference>
<dbReference type="PANTHER" id="PTHR42715:SF2">
    <property type="entry name" value="BETA-GLUCOSIDASE F-RELATED"/>
    <property type="match status" value="1"/>
</dbReference>
<protein>
    <recommendedName>
        <fullName evidence="4">beta-glucosidase</fullName>
        <ecNumber evidence="4">3.2.1.21</ecNumber>
    </recommendedName>
</protein>
<evidence type="ECO:0000256" key="11">
    <source>
        <dbReference type="SAM" id="MobiDB-lite"/>
    </source>
</evidence>
<accession>A0A8H6S2L6</accession>
<feature type="region of interest" description="Disordered" evidence="11">
    <location>
        <begin position="48"/>
        <end position="111"/>
    </location>
</feature>
<keyword evidence="10" id="KW-0479">Metal-binding</keyword>
<organism evidence="13 14">
    <name type="scientific">Mycena indigotica</name>
    <dbReference type="NCBI Taxonomy" id="2126181"/>
    <lineage>
        <taxon>Eukaryota</taxon>
        <taxon>Fungi</taxon>
        <taxon>Dikarya</taxon>
        <taxon>Basidiomycota</taxon>
        <taxon>Agaricomycotina</taxon>
        <taxon>Agaricomycetes</taxon>
        <taxon>Agaricomycetidae</taxon>
        <taxon>Agaricales</taxon>
        <taxon>Marasmiineae</taxon>
        <taxon>Mycenaceae</taxon>
        <taxon>Mycena</taxon>
    </lineage>
</organism>
<dbReference type="Gene3D" id="3.30.160.60">
    <property type="entry name" value="Classic Zinc Finger"/>
    <property type="match status" value="1"/>
</dbReference>
<comment type="catalytic activity">
    <reaction evidence="1">
        <text>Hydrolysis of terminal, non-reducing beta-D-glucosyl residues with release of beta-D-glucose.</text>
        <dbReference type="EC" id="3.2.1.21"/>
    </reaction>
</comment>
<dbReference type="InterPro" id="IPR013087">
    <property type="entry name" value="Znf_C2H2_type"/>
</dbReference>
<evidence type="ECO:0000259" key="12">
    <source>
        <dbReference type="PROSITE" id="PS50157"/>
    </source>
</evidence>
<dbReference type="GO" id="GO:0030245">
    <property type="term" value="P:cellulose catabolic process"/>
    <property type="evidence" value="ECO:0007669"/>
    <property type="project" value="UniProtKB-KW"/>
</dbReference>
<evidence type="ECO:0000256" key="8">
    <source>
        <dbReference type="ARBA" id="ARBA00023295"/>
    </source>
</evidence>
<dbReference type="SMART" id="SM00355">
    <property type="entry name" value="ZnF_C2H2"/>
    <property type="match status" value="1"/>
</dbReference>
<dbReference type="SMART" id="SM01217">
    <property type="entry name" value="Fn3_like"/>
    <property type="match status" value="1"/>
</dbReference>
<dbReference type="InterPro" id="IPR013783">
    <property type="entry name" value="Ig-like_fold"/>
</dbReference>
<dbReference type="InterPro" id="IPR002772">
    <property type="entry name" value="Glyco_hydro_3_C"/>
</dbReference>
<evidence type="ECO:0000256" key="10">
    <source>
        <dbReference type="PROSITE-ProRule" id="PRU00042"/>
    </source>
</evidence>
<dbReference type="Proteomes" id="UP000636479">
    <property type="component" value="Unassembled WGS sequence"/>
</dbReference>
<keyword evidence="5" id="KW-0378">Hydrolase</keyword>
<name>A0A8H6S2L6_9AGAR</name>
<dbReference type="GeneID" id="59352268"/>
<feature type="compositionally biased region" description="Low complexity" evidence="11">
    <location>
        <begin position="88"/>
        <end position="99"/>
    </location>
</feature>
<evidence type="ECO:0000256" key="2">
    <source>
        <dbReference type="ARBA" id="ARBA00004987"/>
    </source>
</evidence>
<dbReference type="EC" id="3.2.1.21" evidence="4"/>
<keyword evidence="10" id="KW-0863">Zinc-finger</keyword>
<comment type="pathway">
    <text evidence="2">Glycan metabolism; cellulose degradation.</text>
</comment>
<feature type="compositionally biased region" description="Low complexity" evidence="11">
    <location>
        <begin position="1192"/>
        <end position="1225"/>
    </location>
</feature>
<dbReference type="InterPro" id="IPR041078">
    <property type="entry name" value="Plavaka"/>
</dbReference>
<dbReference type="PANTHER" id="PTHR42715">
    <property type="entry name" value="BETA-GLUCOSIDASE"/>
    <property type="match status" value="1"/>
</dbReference>
<evidence type="ECO:0000313" key="14">
    <source>
        <dbReference type="Proteomes" id="UP000636479"/>
    </source>
</evidence>
<feature type="region of interest" description="Disordered" evidence="11">
    <location>
        <begin position="1"/>
        <end position="33"/>
    </location>
</feature>
<keyword evidence="6" id="KW-0136">Cellulose degradation</keyword>
<feature type="compositionally biased region" description="Basic residues" evidence="11">
    <location>
        <begin position="1"/>
        <end position="15"/>
    </location>
</feature>
<evidence type="ECO:0000313" key="13">
    <source>
        <dbReference type="EMBL" id="KAF7290170.1"/>
    </source>
</evidence>
<dbReference type="Pfam" id="PF01915">
    <property type="entry name" value="Glyco_hydro_3_C"/>
    <property type="match status" value="1"/>
</dbReference>
<feature type="domain" description="C2H2-type" evidence="12">
    <location>
        <begin position="21"/>
        <end position="51"/>
    </location>
</feature>
<dbReference type="InterPro" id="IPR036881">
    <property type="entry name" value="Glyco_hydro_3_C_sf"/>
</dbReference>
<dbReference type="GO" id="GO:0008422">
    <property type="term" value="F:beta-glucosidase activity"/>
    <property type="evidence" value="ECO:0007669"/>
    <property type="project" value="UniProtKB-EC"/>
</dbReference>
<feature type="compositionally biased region" description="Low complexity" evidence="11">
    <location>
        <begin position="63"/>
        <end position="74"/>
    </location>
</feature>
<feature type="region of interest" description="Disordered" evidence="11">
    <location>
        <begin position="1189"/>
        <end position="1225"/>
    </location>
</feature>
<dbReference type="InterPro" id="IPR026891">
    <property type="entry name" value="Fn3-like"/>
</dbReference>
<evidence type="ECO:0000256" key="5">
    <source>
        <dbReference type="ARBA" id="ARBA00022801"/>
    </source>
</evidence>
<dbReference type="EMBL" id="JACAZF010000015">
    <property type="protein sequence ID" value="KAF7290170.1"/>
    <property type="molecule type" value="Genomic_DNA"/>
</dbReference>
<dbReference type="Gene3D" id="2.60.40.10">
    <property type="entry name" value="Immunoglobulins"/>
    <property type="match status" value="1"/>
</dbReference>
<dbReference type="PROSITE" id="PS50157">
    <property type="entry name" value="ZINC_FINGER_C2H2_2"/>
    <property type="match status" value="1"/>
</dbReference>
<sequence length="1410" mass="155490">MPRASKPKSPRRGNRKTIPDLPCQFPGCGRTFKTASGLTRHVRAYHDNPTEIAGPSTMPFDNPSPSEGSNSESGASPLRDSPMPAWEPRSSTPPASASAGEGNGPENHWRRIHHPFLTGRPCDENGAYLPAGEPPQPRHDLAPDEWDPYEDLVQFRLADFAFRKAQISGSNIDELLEIWALDKLKSDELAPFANADHLYETIDATTLGDAPWKCLVTDPVSTAANAPEWARRSYEIWYRDPEVVVKNLLDNPDFDGLFDYAPYIEINPENKRRWSDFMSANFAWSHSDDIYKADNSTAGAMICPLFFGADKTTVSVSTGNIEYHPGYMALGNEHSTLRRGHRNGVVPFIFLAIPKSDRKYDNDPAFRTFKRQLYHASWAAVLSSLKPGMTQPVVRRCPDGHFRRVIYDFGPFIADYPEQVLLAGVVQGWCTKCTAPAHDLDGSISTARTYDNTEELIAAFDGDVKTLWENYGINADVIPFTTEFPRADIHEMLSPDLLHQLIKGTFKDHLVEWVGEYLSLSHEKAEAEKILDEIDRRIAAVPAFGGLRRFKQGRRFKQWTGDDSKALMKVYLPALKGLVPPEIVQTLSSFLDFCYLVRRQDFDEDTLDSIDAAVATFHKRREFFRTAGVRPDGFSLPRQHSILHYCWDIKRFGAPYGVCSSITESRHITAVKKPWRRSSRFEALGQMLLTNQRLDKLAAARVDFEERGMLRPQFPALPDKVNAEDDADEEAIDGPRVEGTVVLARTRERSYPSDPDDLGVHINVPQLPDLLRTYLDIDANTSLDDIEHLSVFHSAIASFYSPSDPSGIRGMKRERIRCTPSWRKHGPRRDCAFIVEDDTPGFSGMSIVRIRLLFSFTYNGVYHPCALVRWFKKVGTRPDPETGMWIVEPDIRYGSHFITIEHLDTILRAAHLIPVFGERNIPHDLRYTHSLDAFLSFHADHYKLIRQIGAASTVLLKNTKNALPLSVRKLKRVGIFGSDAAPHPAGPNACSDGQNDKGCNEGTLAMGWGSGTANFPYLVDPFAAISAHIRSINPTVVVEGVLSDYAYNAMAPVARNSDACLVFVNADSGEGYINVGGNQGDRNNITLWHGGEALIANVAGHDSPQATNPSAKLVYTIAKKREDYAAEVLYTNNVPNNGNPQLTYDEGVNIDYRWFDVKGIKPRFEFGFGLSYTTFGYSGLRVSGHKRRAEAVSRPSSSSAPVISSKPSASANSTRPVSSAPAVSSRPANASSIAVSVSASASASSSVRPSSTASAPSAGSSPVGDIGGPAALYAPFGSVSFTLKNTGRVAGTEVAQLYLTFPAAYNEPPRLLRGFSRVFLGAGQSKGVSIPLRVKDLSVWDVVAQKWVLVKGEVGVAVGASSRDIRPRGVQVSNHGYRVGKFFSDPWGTPPSPPPAISGNMFPRFASCDH</sequence>
<dbReference type="SUPFAM" id="SSF52279">
    <property type="entry name" value="Beta-D-glucan exohydrolase, C-terminal domain"/>
    <property type="match status" value="1"/>
</dbReference>
<proteinExistence type="inferred from homology"/>
<gene>
    <name evidence="13" type="ORF">MIND_01330200</name>
</gene>
<keyword evidence="10" id="KW-0862">Zinc</keyword>
<evidence type="ECO:0000256" key="4">
    <source>
        <dbReference type="ARBA" id="ARBA00012744"/>
    </source>
</evidence>
<evidence type="ECO:0000256" key="3">
    <source>
        <dbReference type="ARBA" id="ARBA00005336"/>
    </source>
</evidence>